<feature type="repeat" description="PPR" evidence="3">
    <location>
        <begin position="416"/>
        <end position="450"/>
    </location>
</feature>
<feature type="region of interest" description="Disordered" evidence="4">
    <location>
        <begin position="87"/>
        <end position="116"/>
    </location>
</feature>
<keyword evidence="6" id="KW-1185">Reference proteome</keyword>
<evidence type="ECO:0000256" key="3">
    <source>
        <dbReference type="PROSITE-ProRule" id="PRU00708"/>
    </source>
</evidence>
<dbReference type="Gramene" id="TVU28417">
    <property type="protein sequence ID" value="TVU28417"/>
    <property type="gene ID" value="EJB05_19934"/>
</dbReference>
<keyword evidence="1" id="KW-0677">Repeat</keyword>
<dbReference type="InterPro" id="IPR002885">
    <property type="entry name" value="PPR_rpt"/>
</dbReference>
<dbReference type="FunFam" id="1.25.40.10:FF:003135">
    <property type="entry name" value="Pentatricopeptide repeat-containing protein"/>
    <property type="match status" value="1"/>
</dbReference>
<organism evidence="5 6">
    <name type="scientific">Eragrostis curvula</name>
    <name type="common">weeping love grass</name>
    <dbReference type="NCBI Taxonomy" id="38414"/>
    <lineage>
        <taxon>Eukaryota</taxon>
        <taxon>Viridiplantae</taxon>
        <taxon>Streptophyta</taxon>
        <taxon>Embryophyta</taxon>
        <taxon>Tracheophyta</taxon>
        <taxon>Spermatophyta</taxon>
        <taxon>Magnoliopsida</taxon>
        <taxon>Liliopsida</taxon>
        <taxon>Poales</taxon>
        <taxon>Poaceae</taxon>
        <taxon>PACMAD clade</taxon>
        <taxon>Chloridoideae</taxon>
        <taxon>Eragrostideae</taxon>
        <taxon>Eragrostidinae</taxon>
        <taxon>Eragrostis</taxon>
    </lineage>
</organism>
<name>A0A5J9UZ87_9POAL</name>
<dbReference type="OrthoDB" id="185373at2759"/>
<keyword evidence="2" id="KW-0809">Transit peptide</keyword>
<gene>
    <name evidence="5" type="ORF">EJB05_19934</name>
</gene>
<evidence type="ECO:0000256" key="2">
    <source>
        <dbReference type="ARBA" id="ARBA00022946"/>
    </source>
</evidence>
<dbReference type="Pfam" id="PF13041">
    <property type="entry name" value="PPR_2"/>
    <property type="match status" value="1"/>
</dbReference>
<dbReference type="InterPro" id="IPR046960">
    <property type="entry name" value="PPR_At4g14850-like_plant"/>
</dbReference>
<evidence type="ECO:0000313" key="6">
    <source>
        <dbReference type="Proteomes" id="UP000324897"/>
    </source>
</evidence>
<comment type="caution">
    <text evidence="5">The sequence shown here is derived from an EMBL/GenBank/DDBJ whole genome shotgun (WGS) entry which is preliminary data.</text>
</comment>
<dbReference type="InterPro" id="IPR011990">
    <property type="entry name" value="TPR-like_helical_dom_sf"/>
</dbReference>
<proteinExistence type="predicted"/>
<dbReference type="NCBIfam" id="TIGR00756">
    <property type="entry name" value="PPR"/>
    <property type="match status" value="3"/>
</dbReference>
<reference evidence="5 6" key="1">
    <citation type="journal article" date="2019" name="Sci. Rep.">
        <title>A high-quality genome of Eragrostis curvula grass provides insights into Poaceae evolution and supports new strategies to enhance forage quality.</title>
        <authorList>
            <person name="Carballo J."/>
            <person name="Santos B.A.C.M."/>
            <person name="Zappacosta D."/>
            <person name="Garbus I."/>
            <person name="Selva J.P."/>
            <person name="Gallo C.A."/>
            <person name="Diaz A."/>
            <person name="Albertini E."/>
            <person name="Caccamo M."/>
            <person name="Echenique V."/>
        </authorList>
    </citation>
    <scope>NUCLEOTIDE SEQUENCE [LARGE SCALE GENOMIC DNA]</scope>
    <source>
        <strain evidence="6">cv. Victoria</strain>
        <tissue evidence="5">Leaf</tissue>
    </source>
</reference>
<feature type="repeat" description="PPR" evidence="3">
    <location>
        <begin position="214"/>
        <end position="248"/>
    </location>
</feature>
<evidence type="ECO:0000313" key="5">
    <source>
        <dbReference type="EMBL" id="TVU28417.1"/>
    </source>
</evidence>
<evidence type="ECO:0000256" key="4">
    <source>
        <dbReference type="SAM" id="MobiDB-lite"/>
    </source>
</evidence>
<evidence type="ECO:0008006" key="7">
    <source>
        <dbReference type="Google" id="ProtNLM"/>
    </source>
</evidence>
<feature type="non-terminal residue" evidence="5">
    <location>
        <position position="1"/>
    </location>
</feature>
<dbReference type="PROSITE" id="PS51375">
    <property type="entry name" value="PPR"/>
    <property type="match status" value="4"/>
</dbReference>
<dbReference type="FunFam" id="1.25.40.10:FF:000688">
    <property type="entry name" value="Pentatricopeptide repeat-containing protein"/>
    <property type="match status" value="1"/>
</dbReference>
<dbReference type="Gene3D" id="1.25.40.10">
    <property type="entry name" value="Tetratricopeptide repeat domain"/>
    <property type="match status" value="3"/>
</dbReference>
<accession>A0A5J9UZ87</accession>
<evidence type="ECO:0000256" key="1">
    <source>
        <dbReference type="ARBA" id="ARBA00022737"/>
    </source>
</evidence>
<dbReference type="Proteomes" id="UP000324897">
    <property type="component" value="Chromosome 1"/>
</dbReference>
<dbReference type="GO" id="GO:0003723">
    <property type="term" value="F:RNA binding"/>
    <property type="evidence" value="ECO:0007669"/>
    <property type="project" value="InterPro"/>
</dbReference>
<sequence>MASCLHPYPPGLPHATPEPHQPACLEWALCRRRRRRHLLLRCAAVSAATLQRELLMLPSTRTAPTPGVANPRNLFDRMPESNADAASLFDETPRLRGKGAAGRDSPHGTPKSGEKSRSAAVVALAHAGRHAEVVELFCRMQAEGVPVSRFVLPSVFRACASLRGSRMLQAVHGLVIKCALHQHVIVGTALVDGYVDFGLVDDARKSFDEISEPNVVSWSVIIGSYASSSRWNEVWAAFCAMQRASVLPNVSVIVMAIQACGALGSLVRGKQMHTIATVLGFERNATVCNCLIDLYGKCGSMDSSRRVFDTTICRDQVSWNTIISSYVRFGLCEEALDMIVQMQESGFTVDRFTLGSGVAACAHLGDINSGRAFHGYLIRRALDTDVIRGSALVDMYGKCGNMELARLAFYRMDERNYVSWDALLSGYVENGLVEAALDTFRQMESANIKPNQHTFANLLRMCGDRRYKEYGRQIHGHAIKVINQMNVVLETELIDMYAKCGCAEVSQILFLRMNERNLISWNTLLSGSVRDGQPLVTINIYRQMELACVRPDHYTLGGLLNLCRFHGLLRYGRQIHARLIKTGSEMNVVLQTLLVHMYFKCRRWRDAHNVCTLIRDRNSYVHEAFFKIYGDDYLI</sequence>
<protein>
    <recommendedName>
        <fullName evidence="7">Pentatricopeptide repeat-containing protein</fullName>
    </recommendedName>
</protein>
<dbReference type="EMBL" id="RWGY01000011">
    <property type="protein sequence ID" value="TVU28417.1"/>
    <property type="molecule type" value="Genomic_DNA"/>
</dbReference>
<dbReference type="Pfam" id="PF01535">
    <property type="entry name" value="PPR"/>
    <property type="match status" value="5"/>
</dbReference>
<feature type="repeat" description="PPR" evidence="3">
    <location>
        <begin position="315"/>
        <end position="349"/>
    </location>
</feature>
<feature type="repeat" description="PPR" evidence="3">
    <location>
        <begin position="517"/>
        <end position="551"/>
    </location>
</feature>
<dbReference type="AlphaFoldDB" id="A0A5J9UZ87"/>
<dbReference type="PANTHER" id="PTHR47926">
    <property type="entry name" value="PENTATRICOPEPTIDE REPEAT-CONTAINING PROTEIN"/>
    <property type="match status" value="1"/>
</dbReference>
<dbReference type="GO" id="GO:0009451">
    <property type="term" value="P:RNA modification"/>
    <property type="evidence" value="ECO:0007669"/>
    <property type="project" value="InterPro"/>
</dbReference>